<feature type="transmembrane region" description="Helical" evidence="1">
    <location>
        <begin position="101"/>
        <end position="124"/>
    </location>
</feature>
<keyword evidence="1" id="KW-1133">Transmembrane helix</keyword>
<feature type="transmembrane region" description="Helical" evidence="1">
    <location>
        <begin position="151"/>
        <end position="184"/>
    </location>
</feature>
<name>A0A9X1NC58_9ACTN</name>
<dbReference type="Proteomes" id="UP001138997">
    <property type="component" value="Unassembled WGS sequence"/>
</dbReference>
<protein>
    <recommendedName>
        <fullName evidence="4">Poxvirus protein I5</fullName>
    </recommendedName>
</protein>
<evidence type="ECO:0000313" key="3">
    <source>
        <dbReference type="Proteomes" id="UP001138997"/>
    </source>
</evidence>
<accession>A0A9X1NC58</accession>
<proteinExistence type="predicted"/>
<dbReference type="EMBL" id="JAJOMB010000004">
    <property type="protein sequence ID" value="MCD5311044.1"/>
    <property type="molecule type" value="Genomic_DNA"/>
</dbReference>
<gene>
    <name evidence="2" type="ORF">LR394_09060</name>
</gene>
<keyword evidence="1" id="KW-0812">Transmembrane</keyword>
<dbReference type="RefSeq" id="WP_231440225.1">
    <property type="nucleotide sequence ID" value="NZ_JAJOMB010000004.1"/>
</dbReference>
<organism evidence="2 3">
    <name type="scientific">Kineosporia babensis</name>
    <dbReference type="NCBI Taxonomy" id="499548"/>
    <lineage>
        <taxon>Bacteria</taxon>
        <taxon>Bacillati</taxon>
        <taxon>Actinomycetota</taxon>
        <taxon>Actinomycetes</taxon>
        <taxon>Kineosporiales</taxon>
        <taxon>Kineosporiaceae</taxon>
        <taxon>Kineosporia</taxon>
    </lineage>
</organism>
<evidence type="ECO:0000313" key="2">
    <source>
        <dbReference type="EMBL" id="MCD5311044.1"/>
    </source>
</evidence>
<reference evidence="2" key="1">
    <citation type="submission" date="2021-11" db="EMBL/GenBank/DDBJ databases">
        <title>Streptomyces corallinus and Kineosporia corallina sp. nov., two new coral-derived marine actinobacteria.</title>
        <authorList>
            <person name="Buangrab K."/>
            <person name="Sutthacheep M."/>
            <person name="Yeemin T."/>
            <person name="Harunari E."/>
            <person name="Igarashi Y."/>
            <person name="Sripreechasak P."/>
            <person name="Kanchanasin P."/>
            <person name="Tanasupawat S."/>
            <person name="Phongsopitanun W."/>
        </authorList>
    </citation>
    <scope>NUCLEOTIDE SEQUENCE</scope>
    <source>
        <strain evidence="2">JCM 31032</strain>
    </source>
</reference>
<feature type="transmembrane region" description="Helical" evidence="1">
    <location>
        <begin position="70"/>
        <end position="89"/>
    </location>
</feature>
<keyword evidence="1" id="KW-0472">Membrane</keyword>
<comment type="caution">
    <text evidence="2">The sequence shown here is derived from an EMBL/GenBank/DDBJ whole genome shotgun (WGS) entry which is preliminary data.</text>
</comment>
<dbReference type="AlphaFoldDB" id="A0A9X1NC58"/>
<evidence type="ECO:0000256" key="1">
    <source>
        <dbReference type="SAM" id="Phobius"/>
    </source>
</evidence>
<evidence type="ECO:0008006" key="4">
    <source>
        <dbReference type="Google" id="ProtNLM"/>
    </source>
</evidence>
<keyword evidence="3" id="KW-1185">Reference proteome</keyword>
<sequence>MSQTAVTSGRTGLFAEMLVVSLAVALLALPGLTALPALAAGCAHLRRHVEGSSDSLRYLWADFRRAVRHGWGWGALTAVTAAAAVTTFARADLEGMPGGGSAAWISAAVTVVAAIVLLRAAALWSPDQRWPDLIRAAAEATVRDLGGSALLLLALGLSFTIVWMFAPTVVLVPGMLVLAACAVVSRQRSPLH</sequence>